<evidence type="ECO:0000313" key="11">
    <source>
        <dbReference type="EMBL" id="BBI34996.1"/>
    </source>
</evidence>
<feature type="domain" description="SLH" evidence="9">
    <location>
        <begin position="1154"/>
        <end position="1214"/>
    </location>
</feature>
<dbReference type="SMART" id="SM00636">
    <property type="entry name" value="Glyco_18"/>
    <property type="match status" value="1"/>
</dbReference>
<evidence type="ECO:0000259" key="10">
    <source>
        <dbReference type="PROSITE" id="PS51910"/>
    </source>
</evidence>
<accession>A0A3T1DA55</accession>
<reference evidence="11 12" key="1">
    <citation type="submission" date="2019-01" db="EMBL/GenBank/DDBJ databases">
        <title>Complete genome sequence of Cohnella hallensis HS21 isolated from Korean fir (Abies koreana) rhizospheric soil.</title>
        <authorList>
            <person name="Jiang L."/>
            <person name="Kang S.W."/>
            <person name="Kim S."/>
            <person name="Jung J."/>
            <person name="Kim C.Y."/>
            <person name="Kim D.H."/>
            <person name="Kim S.W."/>
            <person name="Lee J."/>
        </authorList>
    </citation>
    <scope>NUCLEOTIDE SEQUENCE [LARGE SCALE GENOMIC DNA]</scope>
    <source>
        <strain evidence="11 12">HS21</strain>
    </source>
</reference>
<feature type="domain" description="Fibronectin type-III" evidence="8">
    <location>
        <begin position="231"/>
        <end position="312"/>
    </location>
</feature>
<dbReference type="KEGG" id="cohn:KCTCHS21_43950"/>
<dbReference type="Gene3D" id="2.60.40.10">
    <property type="entry name" value="Immunoglobulins"/>
    <property type="match status" value="4"/>
</dbReference>
<protein>
    <recommendedName>
        <fullName evidence="3">chitinase</fullName>
        <ecNumber evidence="3">3.2.1.14</ecNumber>
    </recommendedName>
</protein>
<sequence length="1214" mass="131619">MTHSHIKYSKMVALILSFILAFSSIVAVFSESKASAAISPVGPTNLRVTDVSAHTVTLEWDPIPGVNDYWVWNSNNGYVTWASGSTKEVGGLTAETEYSFFIGQDGVQAAVITPEQKSNLVTFTTLPEDPEAYPTPPLTPPHNLRIADITDSTVSLSWGSSPDATGYDIYVNNGWASGTWDNAATTYTYTAPFVAGSVYTFMVGAQRSVNGLTDVSSNSNKVSITWGQLAAPKDLQVVTATRTSASLGWAPTPGATSYDIFINSEKVGSSESNHYVATGLTEGQSYLVKVVANNSVWTSPSSSEITVVPGSQYTIITYYTSWSINETGRNFKPSDIDVSQITHINYAFSDICWRGYGTGGVPCQSSNVPLQNRYVFDGEMIVGDPEVDLNNFAALNQISQQNPHLKLMVSVGGWSWSKNFSNMAATEETRRAFTNSVVKFLREYGLDGLDIDWEYPVEGGDAGNSRKPEDKENFLLLVKMIREALDAAGSEDGSYYLLTIAAGQSDAFVNNADLQHSSQYLDFINMMAYDYSGSWESLAHHNAPLYYDDKHPKDFALRNNIAAAITSFLDGGVPSYKLVMGIPFYGKGWRGCPEGGQYETCEGGEALPGQFGTWESQIFDFSAIENNYLNKDGNVRYWNEASKVPYLYNSTTKDFISYDDQQTIMYKASYIKSLDLAGAMSWEISGDRNRTLSTQLLNDLPINGVKNPSAIAAPTNLAIDTASTNSIFVKWTASSHTTGYDVFVNQKWVGYTTESQFLVPSLAASTEYKIYVVAVNKGENDLITGVSVASNVIKATTATPQSSYVIIPPPADTTLLGDPAATKIKTTSTTNGDKTSVSLSTAEAIKSIEDSTSTKFQIVVGTKRKKLETTISKQVIQAIAKKGKNAVLSIVTNEAEQNIPISALTLGNDITDIIITIQAPEQDVTDKINNKAKSTGAKSLLSPLEVKIVAVDSGKVQTAITISGASYVSTLFKLNKKDIDIDRATGVIYIPETNEYRHVPTLFTINSDGTVTAQLKGHANGIYTIIETKFDFPDVIAEWYKKDITLATSSLIVSGTSEQEFGVNQEITRAEFVSIIVKALGIAPTADSSTFKDVGGKTEFATEVEAAVKSGLIKGRSSDKFDPDGSITRQELAAILENVMKYNGVTSQADPAILKTYKDQAKVSSFAKAALALMVDQQIIVGVTPTKLDPLSNVTKAQAIVTVMRMLRILNLSN</sequence>
<dbReference type="PROSITE" id="PS51910">
    <property type="entry name" value="GH18_2"/>
    <property type="match status" value="1"/>
</dbReference>
<feature type="domain" description="Fibronectin type-III" evidence="8">
    <location>
        <begin position="713"/>
        <end position="802"/>
    </location>
</feature>
<dbReference type="AlphaFoldDB" id="A0A3T1DA55"/>
<dbReference type="PROSITE" id="PS01095">
    <property type="entry name" value="GH18_1"/>
    <property type="match status" value="1"/>
</dbReference>
<comment type="catalytic activity">
    <reaction evidence="1">
        <text>Random endo-hydrolysis of N-acetyl-beta-D-glucosaminide (1-&gt;4)-beta-linkages in chitin and chitodextrins.</text>
        <dbReference type="EC" id="3.2.1.14"/>
    </reaction>
</comment>
<evidence type="ECO:0000313" key="12">
    <source>
        <dbReference type="Proteomes" id="UP000289856"/>
    </source>
</evidence>
<dbReference type="InterPro" id="IPR029070">
    <property type="entry name" value="Chitinase_insertion_sf"/>
</dbReference>
<dbReference type="PANTHER" id="PTHR11177:SF317">
    <property type="entry name" value="CHITINASE 12-RELATED"/>
    <property type="match status" value="1"/>
</dbReference>
<dbReference type="CDD" id="cd00063">
    <property type="entry name" value="FN3"/>
    <property type="match status" value="4"/>
</dbReference>
<evidence type="ECO:0000256" key="1">
    <source>
        <dbReference type="ARBA" id="ARBA00000822"/>
    </source>
</evidence>
<dbReference type="GO" id="GO:0006032">
    <property type="term" value="P:chitin catabolic process"/>
    <property type="evidence" value="ECO:0007669"/>
    <property type="project" value="UniProtKB-KW"/>
</dbReference>
<keyword evidence="4 7" id="KW-0378">Hydrolase</keyword>
<dbReference type="Pfam" id="PF00041">
    <property type="entry name" value="fn3"/>
    <property type="match status" value="2"/>
</dbReference>
<evidence type="ECO:0000256" key="4">
    <source>
        <dbReference type="ARBA" id="ARBA00022801"/>
    </source>
</evidence>
<feature type="domain" description="GH18" evidence="10">
    <location>
        <begin position="313"/>
        <end position="703"/>
    </location>
</feature>
<keyword evidence="5" id="KW-0624">Polysaccharide degradation</keyword>
<evidence type="ECO:0000256" key="3">
    <source>
        <dbReference type="ARBA" id="ARBA00012729"/>
    </source>
</evidence>
<name>A0A3T1DA55_9BACL</name>
<keyword evidence="12" id="KW-1185">Reference proteome</keyword>
<keyword evidence="5" id="KW-0119">Carbohydrate metabolism</keyword>
<evidence type="ECO:0000256" key="5">
    <source>
        <dbReference type="ARBA" id="ARBA00023024"/>
    </source>
</evidence>
<evidence type="ECO:0000259" key="8">
    <source>
        <dbReference type="PROSITE" id="PS50853"/>
    </source>
</evidence>
<dbReference type="InterPro" id="IPR036116">
    <property type="entry name" value="FN3_sf"/>
</dbReference>
<proteinExistence type="inferred from homology"/>
<dbReference type="PROSITE" id="PS50853">
    <property type="entry name" value="FN3"/>
    <property type="match status" value="3"/>
</dbReference>
<dbReference type="EC" id="3.2.1.14" evidence="3"/>
<dbReference type="GO" id="GO:0008061">
    <property type="term" value="F:chitin binding"/>
    <property type="evidence" value="ECO:0007669"/>
    <property type="project" value="InterPro"/>
</dbReference>
<dbReference type="Pfam" id="PF00395">
    <property type="entry name" value="SLH"/>
    <property type="match status" value="3"/>
</dbReference>
<dbReference type="InterPro" id="IPR011583">
    <property type="entry name" value="Chitinase_II/V-like_cat"/>
</dbReference>
<dbReference type="Gene3D" id="3.20.20.80">
    <property type="entry name" value="Glycosidases"/>
    <property type="match status" value="1"/>
</dbReference>
<organism evidence="11 12">
    <name type="scientific">Cohnella abietis</name>
    <dbReference type="NCBI Taxonomy" id="2507935"/>
    <lineage>
        <taxon>Bacteria</taxon>
        <taxon>Bacillati</taxon>
        <taxon>Bacillota</taxon>
        <taxon>Bacilli</taxon>
        <taxon>Bacillales</taxon>
        <taxon>Paenibacillaceae</taxon>
        <taxon>Cohnella</taxon>
    </lineage>
</organism>
<comment type="similarity">
    <text evidence="2">Belongs to the glycosyl hydrolase 18 family. Chitinase class II subfamily.</text>
</comment>
<dbReference type="Gene3D" id="3.10.50.10">
    <property type="match status" value="1"/>
</dbReference>
<dbReference type="InterPro" id="IPR013783">
    <property type="entry name" value="Ig-like_fold"/>
</dbReference>
<dbReference type="InterPro" id="IPR017853">
    <property type="entry name" value="GH"/>
</dbReference>
<dbReference type="InterPro" id="IPR001119">
    <property type="entry name" value="SLH_dom"/>
</dbReference>
<feature type="domain" description="SLH" evidence="9">
    <location>
        <begin position="1091"/>
        <end position="1150"/>
    </location>
</feature>
<dbReference type="SMART" id="SM00060">
    <property type="entry name" value="FN3"/>
    <property type="match status" value="4"/>
</dbReference>
<evidence type="ECO:0000256" key="6">
    <source>
        <dbReference type="ARBA" id="ARBA00023295"/>
    </source>
</evidence>
<dbReference type="InterPro" id="IPR050314">
    <property type="entry name" value="Glycosyl_Hydrlase_18"/>
</dbReference>
<dbReference type="SUPFAM" id="SSF54556">
    <property type="entry name" value="Chitinase insertion domain"/>
    <property type="match status" value="1"/>
</dbReference>
<evidence type="ECO:0000256" key="7">
    <source>
        <dbReference type="RuleBase" id="RU000489"/>
    </source>
</evidence>
<keyword evidence="6 7" id="KW-0326">Glycosidase</keyword>
<dbReference type="SUPFAM" id="SSF51445">
    <property type="entry name" value="(Trans)glycosidases"/>
    <property type="match status" value="1"/>
</dbReference>
<dbReference type="PANTHER" id="PTHR11177">
    <property type="entry name" value="CHITINASE"/>
    <property type="match status" value="1"/>
</dbReference>
<dbReference type="SUPFAM" id="SSF49265">
    <property type="entry name" value="Fibronectin type III"/>
    <property type="match status" value="3"/>
</dbReference>
<dbReference type="InterPro" id="IPR001579">
    <property type="entry name" value="Glyco_hydro_18_chit_AS"/>
</dbReference>
<dbReference type="PROSITE" id="PS51272">
    <property type="entry name" value="SLH"/>
    <property type="match status" value="3"/>
</dbReference>
<dbReference type="InterPro" id="IPR003961">
    <property type="entry name" value="FN3_dom"/>
</dbReference>
<dbReference type="EMBL" id="AP019400">
    <property type="protein sequence ID" value="BBI34996.1"/>
    <property type="molecule type" value="Genomic_DNA"/>
</dbReference>
<dbReference type="Proteomes" id="UP000289856">
    <property type="component" value="Chromosome"/>
</dbReference>
<dbReference type="GO" id="GO:0005975">
    <property type="term" value="P:carbohydrate metabolic process"/>
    <property type="evidence" value="ECO:0007669"/>
    <property type="project" value="InterPro"/>
</dbReference>
<dbReference type="InterPro" id="IPR001223">
    <property type="entry name" value="Glyco_hydro18_cat"/>
</dbReference>
<dbReference type="CDD" id="cd06548">
    <property type="entry name" value="GH18_chitinase"/>
    <property type="match status" value="1"/>
</dbReference>
<evidence type="ECO:0000256" key="2">
    <source>
        <dbReference type="ARBA" id="ARBA00009121"/>
    </source>
</evidence>
<evidence type="ECO:0000259" key="9">
    <source>
        <dbReference type="PROSITE" id="PS51272"/>
    </source>
</evidence>
<keyword evidence="5" id="KW-0146">Chitin degradation</keyword>
<gene>
    <name evidence="11" type="ORF">KCTCHS21_43950</name>
</gene>
<feature type="domain" description="SLH" evidence="9">
    <location>
        <begin position="1027"/>
        <end position="1090"/>
    </location>
</feature>
<dbReference type="Pfam" id="PF00704">
    <property type="entry name" value="Glyco_hydro_18"/>
    <property type="match status" value="1"/>
</dbReference>
<dbReference type="GO" id="GO:0008843">
    <property type="term" value="F:endochitinase activity"/>
    <property type="evidence" value="ECO:0007669"/>
    <property type="project" value="UniProtKB-EC"/>
</dbReference>
<feature type="domain" description="Fibronectin type-III" evidence="8">
    <location>
        <begin position="140"/>
        <end position="229"/>
    </location>
</feature>